<dbReference type="NCBIfam" id="TIGR01126">
    <property type="entry name" value="pdi_dom"/>
    <property type="match status" value="2"/>
</dbReference>
<evidence type="ECO:0000256" key="12">
    <source>
        <dbReference type="SAM" id="MobiDB-lite"/>
    </source>
</evidence>
<evidence type="ECO:0000256" key="3">
    <source>
        <dbReference type="ARBA" id="ARBA00006347"/>
    </source>
</evidence>
<dbReference type="PROSITE" id="PS51352">
    <property type="entry name" value="THIOREDOXIN_2"/>
    <property type="match status" value="2"/>
</dbReference>
<keyword evidence="6" id="KW-0677">Repeat</keyword>
<feature type="compositionally biased region" description="Gly residues" evidence="12">
    <location>
        <begin position="145"/>
        <end position="161"/>
    </location>
</feature>
<dbReference type="InterPro" id="IPR005788">
    <property type="entry name" value="PDI_thioredoxin-like_dom"/>
</dbReference>
<dbReference type="GO" id="GO:0003756">
    <property type="term" value="F:protein disulfide isomerase activity"/>
    <property type="evidence" value="ECO:0007669"/>
    <property type="project" value="UniProtKB-EC"/>
</dbReference>
<dbReference type="PANTHER" id="PTHR45815:SF3">
    <property type="entry name" value="PROTEIN DISULFIDE-ISOMERASE A6"/>
    <property type="match status" value="1"/>
</dbReference>
<feature type="domain" description="Thioredoxin" evidence="14">
    <location>
        <begin position="10"/>
        <end position="135"/>
    </location>
</feature>
<feature type="region of interest" description="Disordered" evidence="12">
    <location>
        <begin position="138"/>
        <end position="166"/>
    </location>
</feature>
<evidence type="ECO:0000256" key="1">
    <source>
        <dbReference type="ARBA" id="ARBA00001182"/>
    </source>
</evidence>
<protein>
    <recommendedName>
        <fullName evidence="4">protein disulfide-isomerase</fullName>
        <ecNumber evidence="4">5.3.4.1</ecNumber>
    </recommendedName>
</protein>
<keyword evidence="9" id="KW-0413">Isomerase</keyword>
<dbReference type="GO" id="GO:0005788">
    <property type="term" value="C:endoplasmic reticulum lumen"/>
    <property type="evidence" value="ECO:0007669"/>
    <property type="project" value="UniProtKB-SubCell"/>
</dbReference>
<comment type="catalytic activity">
    <reaction evidence="1">
        <text>Catalyzes the rearrangement of -S-S- bonds in proteins.</text>
        <dbReference type="EC" id="5.3.4.1"/>
    </reaction>
</comment>
<dbReference type="PANTHER" id="PTHR45815">
    <property type="entry name" value="PROTEIN DISULFIDE-ISOMERASE A6"/>
    <property type="match status" value="1"/>
</dbReference>
<evidence type="ECO:0000256" key="6">
    <source>
        <dbReference type="ARBA" id="ARBA00022737"/>
    </source>
</evidence>
<evidence type="ECO:0000256" key="5">
    <source>
        <dbReference type="ARBA" id="ARBA00022729"/>
    </source>
</evidence>
<dbReference type="AlphaFoldDB" id="A0AAN8G0W5"/>
<sequence>MIGVQVTVCVSITLLVSAVTALYSSSDDVIELTPSNFNQKVINGDELWLVEFYAPWCGHCKSLAPEWKKAATALKGVVKIGAVDADQHNSLGGQYGVRGFPTIKIFGANKNSPQDYNGARNAQGIVDSAMSTLKSMVSGRLSGKSSGGGGGKKSGGGGGKPGDPADVITLTDANFEEKVMKSNDPWIVEFYAPWCGHCKNLEPHWASAATQLKGRVKFGALDATQHTVMSNRHNVRGFPTIKFFPAGTKGDPEEYDGGRTSSDIVSWLDDKVASNIPPPEVVQAIVENSLVDNCDEKQLCVISILPHILDCQSECRNKYIKILKTLGERFKKNKWGWVWAEAGAQPSLEDGLGIGGFGYPAMAALNIRKKKYSLLKGPYSETGIGEFLRDLSFGKGESAPLKNAALPNLVKTEKWDGKDGVLEVEEEIDLSDVELDDLDSTKEEL</sequence>
<keyword evidence="7" id="KW-0256">Endoplasmic reticulum</keyword>
<dbReference type="PRINTS" id="PR00421">
    <property type="entry name" value="THIOREDOXIN"/>
</dbReference>
<evidence type="ECO:0000256" key="2">
    <source>
        <dbReference type="ARBA" id="ARBA00004319"/>
    </source>
</evidence>
<dbReference type="CDD" id="cd02983">
    <property type="entry name" value="P5_C"/>
    <property type="match status" value="1"/>
</dbReference>
<evidence type="ECO:0000313" key="15">
    <source>
        <dbReference type="EMBL" id="KAK6167917.1"/>
    </source>
</evidence>
<dbReference type="Pfam" id="PF00085">
    <property type="entry name" value="Thioredoxin"/>
    <property type="match status" value="2"/>
</dbReference>
<dbReference type="InterPro" id="IPR017937">
    <property type="entry name" value="Thioredoxin_CS"/>
</dbReference>
<dbReference type="InterPro" id="IPR013766">
    <property type="entry name" value="Thioredoxin_domain"/>
</dbReference>
<evidence type="ECO:0000313" key="16">
    <source>
        <dbReference type="Proteomes" id="UP001347796"/>
    </source>
</evidence>
<keyword evidence="10" id="KW-0676">Redox-active center</keyword>
<gene>
    <name evidence="15" type="ORF">SNE40_021841</name>
</gene>
<reference evidence="15 16" key="1">
    <citation type="submission" date="2024-01" db="EMBL/GenBank/DDBJ databases">
        <title>The genome of the rayed Mediterranean limpet Patella caerulea (Linnaeus, 1758).</title>
        <authorList>
            <person name="Anh-Thu Weber A."/>
            <person name="Halstead-Nussloch G."/>
        </authorList>
    </citation>
    <scope>NUCLEOTIDE SEQUENCE [LARGE SCALE GENOMIC DNA]</scope>
    <source>
        <strain evidence="15">AATW-2023a</strain>
        <tissue evidence="15">Whole specimen</tissue>
    </source>
</reference>
<comment type="caution">
    <text evidence="15">The sequence shown here is derived from an EMBL/GenBank/DDBJ whole genome shotgun (WGS) entry which is preliminary data.</text>
</comment>
<dbReference type="EMBL" id="JAZGQO010000018">
    <property type="protein sequence ID" value="KAK6167917.1"/>
    <property type="molecule type" value="Genomic_DNA"/>
</dbReference>
<organism evidence="15 16">
    <name type="scientific">Patella caerulea</name>
    <name type="common">Rayed Mediterranean limpet</name>
    <dbReference type="NCBI Taxonomy" id="87958"/>
    <lineage>
        <taxon>Eukaryota</taxon>
        <taxon>Metazoa</taxon>
        <taxon>Spiralia</taxon>
        <taxon>Lophotrochozoa</taxon>
        <taxon>Mollusca</taxon>
        <taxon>Gastropoda</taxon>
        <taxon>Patellogastropoda</taxon>
        <taxon>Patelloidea</taxon>
        <taxon>Patellidae</taxon>
        <taxon>Patella</taxon>
    </lineage>
</organism>
<dbReference type="InterPro" id="IPR036249">
    <property type="entry name" value="Thioredoxin-like_sf"/>
</dbReference>
<evidence type="ECO:0000256" key="4">
    <source>
        <dbReference type="ARBA" id="ARBA00012723"/>
    </source>
</evidence>
<evidence type="ECO:0000256" key="8">
    <source>
        <dbReference type="ARBA" id="ARBA00023157"/>
    </source>
</evidence>
<keyword evidence="5 13" id="KW-0732">Signal</keyword>
<dbReference type="GO" id="GO:0034976">
    <property type="term" value="P:response to endoplasmic reticulum stress"/>
    <property type="evidence" value="ECO:0007669"/>
    <property type="project" value="TreeGrafter"/>
</dbReference>
<evidence type="ECO:0000256" key="7">
    <source>
        <dbReference type="ARBA" id="ARBA00022824"/>
    </source>
</evidence>
<keyword evidence="8" id="KW-1015">Disulfide bond</keyword>
<evidence type="ECO:0000256" key="9">
    <source>
        <dbReference type="ARBA" id="ARBA00023235"/>
    </source>
</evidence>
<dbReference type="PROSITE" id="PS00194">
    <property type="entry name" value="THIOREDOXIN_1"/>
    <property type="match status" value="2"/>
</dbReference>
<evidence type="ECO:0000256" key="11">
    <source>
        <dbReference type="RuleBase" id="RU004208"/>
    </source>
</evidence>
<feature type="chain" id="PRO_5042912302" description="protein disulfide-isomerase" evidence="13">
    <location>
        <begin position="22"/>
        <end position="445"/>
    </location>
</feature>
<evidence type="ECO:0000259" key="14">
    <source>
        <dbReference type="PROSITE" id="PS51352"/>
    </source>
</evidence>
<dbReference type="FunFam" id="3.40.30.10:FF:000032">
    <property type="entry name" value="Protein disulfide-isomerase A6 homolog"/>
    <property type="match status" value="1"/>
</dbReference>
<evidence type="ECO:0000256" key="13">
    <source>
        <dbReference type="SAM" id="SignalP"/>
    </source>
</evidence>
<dbReference type="EC" id="5.3.4.1" evidence="4"/>
<comment type="subcellular location">
    <subcellularLocation>
        <location evidence="2">Endoplasmic reticulum lumen</location>
    </subcellularLocation>
</comment>
<feature type="signal peptide" evidence="13">
    <location>
        <begin position="1"/>
        <end position="21"/>
    </location>
</feature>
<comment type="similarity">
    <text evidence="3 11">Belongs to the protein disulfide isomerase family.</text>
</comment>
<dbReference type="Gene3D" id="3.40.30.10">
    <property type="entry name" value="Glutaredoxin"/>
    <property type="match status" value="2"/>
</dbReference>
<dbReference type="SUPFAM" id="SSF52833">
    <property type="entry name" value="Thioredoxin-like"/>
    <property type="match status" value="3"/>
</dbReference>
<dbReference type="GO" id="GO:0015035">
    <property type="term" value="F:protein-disulfide reductase activity"/>
    <property type="evidence" value="ECO:0007669"/>
    <property type="project" value="TreeGrafter"/>
</dbReference>
<feature type="domain" description="Thioredoxin" evidence="14">
    <location>
        <begin position="159"/>
        <end position="273"/>
    </location>
</feature>
<proteinExistence type="inferred from homology"/>
<evidence type="ECO:0000256" key="10">
    <source>
        <dbReference type="ARBA" id="ARBA00023284"/>
    </source>
</evidence>
<dbReference type="Proteomes" id="UP001347796">
    <property type="component" value="Unassembled WGS sequence"/>
</dbReference>
<accession>A0AAN8G0W5</accession>
<keyword evidence="16" id="KW-1185">Reference proteome</keyword>
<dbReference type="FunFam" id="3.40.30.10:FF:000050">
    <property type="entry name" value="protein disulfide-isomerase A6 isoform X1"/>
    <property type="match status" value="1"/>
</dbReference>
<name>A0AAN8G0W5_PATCE</name>
<dbReference type="CDD" id="cd03001">
    <property type="entry name" value="PDI_a_P5"/>
    <property type="match status" value="2"/>
</dbReference>